<name>A0A8T0PFV0_PANVG</name>
<dbReference type="AlphaFoldDB" id="A0A8T0PFV0"/>
<comment type="caution">
    <text evidence="1">The sequence shown here is derived from an EMBL/GenBank/DDBJ whole genome shotgun (WGS) entry which is preliminary data.</text>
</comment>
<dbReference type="EMBL" id="CM029052">
    <property type="protein sequence ID" value="KAG2559052.1"/>
    <property type="molecule type" value="Genomic_DNA"/>
</dbReference>
<evidence type="ECO:0000313" key="1">
    <source>
        <dbReference type="EMBL" id="KAG2559052.1"/>
    </source>
</evidence>
<gene>
    <name evidence="1" type="ORF">PVAP13_8NG324584</name>
</gene>
<protein>
    <submittedName>
        <fullName evidence="1">Uncharacterized protein</fullName>
    </submittedName>
</protein>
<keyword evidence="2" id="KW-1185">Reference proteome</keyword>
<proteinExistence type="predicted"/>
<dbReference type="Proteomes" id="UP000823388">
    <property type="component" value="Chromosome 8N"/>
</dbReference>
<reference evidence="1" key="1">
    <citation type="submission" date="2020-05" db="EMBL/GenBank/DDBJ databases">
        <title>WGS assembly of Panicum virgatum.</title>
        <authorList>
            <person name="Lovell J.T."/>
            <person name="Jenkins J."/>
            <person name="Shu S."/>
            <person name="Juenger T.E."/>
            <person name="Schmutz J."/>
        </authorList>
    </citation>
    <scope>NUCLEOTIDE SEQUENCE</scope>
    <source>
        <strain evidence="1">AP13</strain>
    </source>
</reference>
<sequence length="182" mass="19281">MSRVRPWSLRNAGLPPRPAWAPEPVCRRPSSMAGLDCFAGAGGAPRHGPRRATLTLTRHRAATPPSVIQSICIAHAASDGCRRPGVDGISNTVHPLRPDEERCLRLTARLAGAPPSSGRLPLPSPLPSLPPSLASTSAVTLLQLCCGCAFPSHPMHLDLQLYAGRRSGDEAPSCSVRLLKKN</sequence>
<accession>A0A8T0PFV0</accession>
<organism evidence="1 2">
    <name type="scientific">Panicum virgatum</name>
    <name type="common">Blackwell switchgrass</name>
    <dbReference type="NCBI Taxonomy" id="38727"/>
    <lineage>
        <taxon>Eukaryota</taxon>
        <taxon>Viridiplantae</taxon>
        <taxon>Streptophyta</taxon>
        <taxon>Embryophyta</taxon>
        <taxon>Tracheophyta</taxon>
        <taxon>Spermatophyta</taxon>
        <taxon>Magnoliopsida</taxon>
        <taxon>Liliopsida</taxon>
        <taxon>Poales</taxon>
        <taxon>Poaceae</taxon>
        <taxon>PACMAD clade</taxon>
        <taxon>Panicoideae</taxon>
        <taxon>Panicodae</taxon>
        <taxon>Paniceae</taxon>
        <taxon>Panicinae</taxon>
        <taxon>Panicum</taxon>
        <taxon>Panicum sect. Hiantes</taxon>
    </lineage>
</organism>
<evidence type="ECO:0000313" key="2">
    <source>
        <dbReference type="Proteomes" id="UP000823388"/>
    </source>
</evidence>